<name>A0ABM9REX9_9FIRM</name>
<feature type="non-terminal residue" evidence="3">
    <location>
        <position position="1"/>
    </location>
</feature>
<feature type="domain" description="LarA-like N-terminal" evidence="1">
    <location>
        <begin position="22"/>
        <end position="220"/>
    </location>
</feature>
<dbReference type="Pfam" id="PF09861">
    <property type="entry name" value="Lar_N"/>
    <property type="match status" value="1"/>
</dbReference>
<organism evidence="3 4">
    <name type="scientific">Acididesulfobacillus acetoxydans</name>
    <dbReference type="NCBI Taxonomy" id="1561005"/>
    <lineage>
        <taxon>Bacteria</taxon>
        <taxon>Bacillati</taxon>
        <taxon>Bacillota</taxon>
        <taxon>Clostridia</taxon>
        <taxon>Eubacteriales</taxon>
        <taxon>Peptococcaceae</taxon>
        <taxon>Acididesulfobacillus</taxon>
    </lineage>
</organism>
<proteinExistence type="predicted"/>
<dbReference type="NCBIfam" id="NF033504">
    <property type="entry name" value="Ni_dep_LarA"/>
    <property type="match status" value="1"/>
</dbReference>
<gene>
    <name evidence="3" type="ORF">DEACI_2473</name>
</gene>
<dbReference type="InterPro" id="IPR048520">
    <property type="entry name" value="LarA_C"/>
</dbReference>
<reference evidence="3" key="1">
    <citation type="submission" date="2014-11" db="EMBL/GenBank/DDBJ databases">
        <authorList>
            <person name="Hornung B.V."/>
        </authorList>
    </citation>
    <scope>NUCLEOTIDE SEQUENCE</scope>
    <source>
        <strain evidence="3">INE</strain>
    </source>
</reference>
<keyword evidence="4" id="KW-1185">Reference proteome</keyword>
<dbReference type="InterPro" id="IPR018657">
    <property type="entry name" value="LarA-like_N"/>
</dbReference>
<sequence>SYFGGTYFGGILLMERFYHFKYGDGFLDLPLQEGNVIQVLEAREIETIDDVPSEVNHVLDHPVDSKPFDELFERGDKVTIVVSDITRQVLLSEYLPTLVDRLNRLGIPDGDILVLIATGTHRAQTVAEKEKILGPELFRRLAVVDHDCDRSEMVYAGTTPRGTRVDVNRLAVERKVILTGAIVHHLMAGFGGGRKSIVPGVSSRRTIAENHLHALDPEAERSNPLIGVGALAGNPLHEDMVDCARLVKPAFLINSIVHTNGKLARLVAGDWLSAWEEGCRWADEKYGVPIERKADLVVASCGGYPKDISLYQGTKTLFNASLAVKEGGTVLMLAECREGAGADEFFGWSGPLKAGRLDPELRKNFTIPGYIFYAAVEAARKARVVLLSAIDPESVKPMGILGVNNLEDALESAGIGRKQETIVMPYGGATIPLFQSGEVSGSTTPCLKAPKGKGL</sequence>
<dbReference type="Pfam" id="PF21113">
    <property type="entry name" value="LarA_C"/>
    <property type="match status" value="1"/>
</dbReference>
<dbReference type="EMBL" id="CDGJ01000078">
    <property type="protein sequence ID" value="CEJ07998.1"/>
    <property type="molecule type" value="Genomic_DNA"/>
</dbReference>
<dbReference type="InterPro" id="IPR048068">
    <property type="entry name" value="LarA-like"/>
</dbReference>
<dbReference type="InterPro" id="IPR047926">
    <property type="entry name" value="Ni_dep_LarA"/>
</dbReference>
<accession>A0ABM9REX9</accession>
<dbReference type="Gene3D" id="3.90.226.30">
    <property type="match status" value="1"/>
</dbReference>
<evidence type="ECO:0000313" key="4">
    <source>
        <dbReference type="Proteomes" id="UP001071230"/>
    </source>
</evidence>
<dbReference type="InterPro" id="IPR043166">
    <property type="entry name" value="LarA-like_C"/>
</dbReference>
<evidence type="ECO:0000313" key="3">
    <source>
        <dbReference type="EMBL" id="CEJ07998.1"/>
    </source>
</evidence>
<protein>
    <submittedName>
        <fullName evidence="3">Transcriptional regulator</fullName>
    </submittedName>
</protein>
<dbReference type="RefSeq" id="WP_306425065.1">
    <property type="nucleotide sequence ID" value="NZ_CDGJ01000078.1"/>
</dbReference>
<evidence type="ECO:0000259" key="2">
    <source>
        <dbReference type="Pfam" id="PF21113"/>
    </source>
</evidence>
<comment type="caution">
    <text evidence="3">The sequence shown here is derived from an EMBL/GenBank/DDBJ whole genome shotgun (WGS) entry which is preliminary data.</text>
</comment>
<dbReference type="Proteomes" id="UP001071230">
    <property type="component" value="Unassembled WGS sequence"/>
</dbReference>
<dbReference type="PANTHER" id="PTHR33171:SF17">
    <property type="entry name" value="LARA-LIKE N-TERMINAL DOMAIN-CONTAINING PROTEIN"/>
    <property type="match status" value="1"/>
</dbReference>
<evidence type="ECO:0000259" key="1">
    <source>
        <dbReference type="Pfam" id="PF09861"/>
    </source>
</evidence>
<feature type="domain" description="Lactate racemase C-terminal" evidence="2">
    <location>
        <begin position="292"/>
        <end position="425"/>
    </location>
</feature>
<dbReference type="Gene3D" id="3.40.50.11440">
    <property type="match status" value="1"/>
</dbReference>
<dbReference type="PANTHER" id="PTHR33171">
    <property type="entry name" value="LAR_N DOMAIN-CONTAINING PROTEIN"/>
    <property type="match status" value="1"/>
</dbReference>